<dbReference type="EMBL" id="CP004121">
    <property type="protein sequence ID" value="AGF54933.1"/>
    <property type="molecule type" value="Genomic_DNA"/>
</dbReference>
<feature type="domain" description="Peptidase M56" evidence="2">
    <location>
        <begin position="6"/>
        <end position="317"/>
    </location>
</feature>
<dbReference type="PANTHER" id="PTHR34978">
    <property type="entry name" value="POSSIBLE SENSOR-TRANSDUCER PROTEIN BLAR"/>
    <property type="match status" value="1"/>
</dbReference>
<feature type="transmembrane region" description="Helical" evidence="1">
    <location>
        <begin position="36"/>
        <end position="56"/>
    </location>
</feature>
<keyword evidence="4" id="KW-1185">Reference proteome</keyword>
<evidence type="ECO:0000259" key="2">
    <source>
        <dbReference type="Pfam" id="PF05569"/>
    </source>
</evidence>
<dbReference type="InterPro" id="IPR008756">
    <property type="entry name" value="Peptidase_M56"/>
</dbReference>
<dbReference type="eggNOG" id="COG4219">
    <property type="taxonomic scope" value="Bacteria"/>
</dbReference>
<feature type="transmembrane region" description="Helical" evidence="1">
    <location>
        <begin position="6"/>
        <end position="24"/>
    </location>
</feature>
<reference evidence="3 4" key="1">
    <citation type="submission" date="2013-02" db="EMBL/GenBank/DDBJ databases">
        <title>Genome sequence of Clostridium saccharoperbutylacetonicum N1-4(HMT).</title>
        <authorList>
            <person name="Poehlein A."/>
            <person name="Daniel R."/>
        </authorList>
    </citation>
    <scope>NUCLEOTIDE SEQUENCE [LARGE SCALE GENOMIC DNA]</scope>
    <source>
        <strain evidence="4">N1-4(HMT)</strain>
    </source>
</reference>
<keyword evidence="1" id="KW-0472">Membrane</keyword>
<protein>
    <submittedName>
        <fullName evidence="3">Peptidase M56, BlaR1</fullName>
    </submittedName>
</protein>
<keyword evidence="1" id="KW-1133">Transmembrane helix</keyword>
<dbReference type="RefSeq" id="WP_015391258.1">
    <property type="nucleotide sequence ID" value="NC_020291.1"/>
</dbReference>
<evidence type="ECO:0000313" key="4">
    <source>
        <dbReference type="Proteomes" id="UP000011728"/>
    </source>
</evidence>
<evidence type="ECO:0000313" key="3">
    <source>
        <dbReference type="EMBL" id="AGF54933.1"/>
    </source>
</evidence>
<feature type="transmembrane region" description="Helical" evidence="1">
    <location>
        <begin position="126"/>
        <end position="144"/>
    </location>
</feature>
<dbReference type="HOGENOM" id="CLU_363199_0_0_9"/>
<dbReference type="AlphaFoldDB" id="M1MEX8"/>
<dbReference type="STRING" id="36745.CLSAP_11610"/>
<dbReference type="InterPro" id="IPR011042">
    <property type="entry name" value="6-blade_b-propeller_TolB-like"/>
</dbReference>
<dbReference type="PANTHER" id="PTHR34978:SF3">
    <property type="entry name" value="SLR0241 PROTEIN"/>
    <property type="match status" value="1"/>
</dbReference>
<dbReference type="Gene3D" id="2.120.10.30">
    <property type="entry name" value="TolB, C-terminal domain"/>
    <property type="match status" value="1"/>
</dbReference>
<gene>
    <name evidence="3" type="ORF">Cspa_c11570</name>
</gene>
<evidence type="ECO:0000256" key="1">
    <source>
        <dbReference type="SAM" id="Phobius"/>
    </source>
</evidence>
<proteinExistence type="predicted"/>
<organism evidence="3 4">
    <name type="scientific">Clostridium saccharoperbutylacetonicum N1-4(HMT)</name>
    <dbReference type="NCBI Taxonomy" id="931276"/>
    <lineage>
        <taxon>Bacteria</taxon>
        <taxon>Bacillati</taxon>
        <taxon>Bacillota</taxon>
        <taxon>Clostridia</taxon>
        <taxon>Eubacteriales</taxon>
        <taxon>Clostridiaceae</taxon>
        <taxon>Clostridium</taxon>
    </lineage>
</organism>
<dbReference type="Pfam" id="PF05569">
    <property type="entry name" value="Peptidase_M56"/>
    <property type="match status" value="1"/>
</dbReference>
<dbReference type="SUPFAM" id="SSF82171">
    <property type="entry name" value="DPP6 N-terminal domain-like"/>
    <property type="match status" value="1"/>
</dbReference>
<dbReference type="InterPro" id="IPR052173">
    <property type="entry name" value="Beta-lactam_resp_regulator"/>
</dbReference>
<dbReference type="OrthoDB" id="9762883at2"/>
<dbReference type="Proteomes" id="UP000011728">
    <property type="component" value="Chromosome"/>
</dbReference>
<keyword evidence="1" id="KW-0812">Transmembrane</keyword>
<name>M1MEX8_9CLOT</name>
<dbReference type="eggNOG" id="COG0823">
    <property type="taxonomic scope" value="Bacteria"/>
</dbReference>
<feature type="transmembrane region" description="Helical" evidence="1">
    <location>
        <begin position="326"/>
        <end position="350"/>
    </location>
</feature>
<sequence>MDIFKILLQITLTGSLLSLILCLFKPFTKKVFSATWNYYMLVITLLFFIIPIGSFIKFPEIVVYKGTVPIETTSKTLQLDNKKISQGENKDDIRVLNDKNELVPLNTNEITLREAKPINEILKKEILIYIWAIGIIIFIAKEAYNYRSFYKKLNIASNMIEDEIIINALETSKKNLNISKKIIFCECSCIKSPMITGILKPTITIPKREENLDKLEIILTHELLHFKRKDLWIKIMALVVNIINWFNPIAYIIRSKINVECELSLDEHLIRNMDKSKRKYYGEIILEQIEYSQNKSLSLGASVCKGRKELETRLKNIIFFKKSRKLIVGISFIAAMFFTFTSLFTANAVFADNSNLEKNNKTAEFAAFVANDGLYMSELKENNSILLDKSQKIKKPLISKNGLFVAYTKEENLYVCNIKTREIMEVSKNIESYDWNNSGDLIYYSSNSGISMYNAEDKNSKTLISNEYDYYNINCDSKGKIYANKELKYSEGNDKKIKTMGIICYDLNTKEEKVILASKEGTNKEINEKYTISELFESIGSTPNVSKVSTDDKYLYIWNGPKSGSLSADATEFSVYDILNNKFIENNNMIALAYRDNISQNPVDSNLVAVNNGEYRDMYYNKTLGIYNVDNNSFTNLLPQDQVSMTPDYSADGKNIVYSGTNSIKDSKLISNKEWENQAHHIYAVNTDTKKVIQITNSKAFDFMPKYLLNNEILFVREDGNSYSLWKTKDGVETKLADNLNFKSNSYTNTWYYGHYETEQVVDLFLG</sequence>
<dbReference type="CDD" id="cd07341">
    <property type="entry name" value="M56_BlaR1_MecR1_like"/>
    <property type="match status" value="1"/>
</dbReference>
<dbReference type="KEGG" id="csr:Cspa_c11570"/>
<dbReference type="PATRIC" id="fig|931276.5.peg.1114"/>
<accession>M1MEX8</accession>